<reference evidence="2" key="1">
    <citation type="submission" date="2015-07" db="EMBL/GenBank/DDBJ databases">
        <title>Transcriptome Assembly of Anthurium amnicola.</title>
        <authorList>
            <person name="Suzuki J."/>
        </authorList>
    </citation>
    <scope>NUCLEOTIDE SEQUENCE</scope>
</reference>
<evidence type="ECO:0000256" key="1">
    <source>
        <dbReference type="SAM" id="MobiDB-lite"/>
    </source>
</evidence>
<evidence type="ECO:0000313" key="2">
    <source>
        <dbReference type="EMBL" id="JAT63942.1"/>
    </source>
</evidence>
<dbReference type="AlphaFoldDB" id="A0A1D1ZAQ6"/>
<organism evidence="2">
    <name type="scientific">Anthurium amnicola</name>
    <dbReference type="NCBI Taxonomy" id="1678845"/>
    <lineage>
        <taxon>Eukaryota</taxon>
        <taxon>Viridiplantae</taxon>
        <taxon>Streptophyta</taxon>
        <taxon>Embryophyta</taxon>
        <taxon>Tracheophyta</taxon>
        <taxon>Spermatophyta</taxon>
        <taxon>Magnoliopsida</taxon>
        <taxon>Liliopsida</taxon>
        <taxon>Araceae</taxon>
        <taxon>Pothoideae</taxon>
        <taxon>Potheae</taxon>
        <taxon>Anthurium</taxon>
    </lineage>
</organism>
<feature type="non-terminal residue" evidence="2">
    <location>
        <position position="1"/>
    </location>
</feature>
<protein>
    <submittedName>
        <fullName evidence="2">Transcriptional factor SWI5</fullName>
    </submittedName>
</protein>
<dbReference type="EMBL" id="GDJX01003994">
    <property type="protein sequence ID" value="JAT63942.1"/>
    <property type="molecule type" value="Transcribed_RNA"/>
</dbReference>
<feature type="compositionally biased region" description="Basic and acidic residues" evidence="1">
    <location>
        <begin position="1"/>
        <end position="33"/>
    </location>
</feature>
<proteinExistence type="predicted"/>
<sequence>HQSKEMTIRGKSDATEMSAKEEQANCFDKKNQSKEVTLNGKGGATEMPAREEQANCSDKPHQSKEVTLRANGDATEMSAMEEHANCFDKLVKCTGFQNSVICVSASCPKPGGPTTNTYQQDEKHSMPDRYLKKYCKRPPRTKDRKENKGSTSLPLPVGQ</sequence>
<gene>
    <name evidence="2" type="primary">SWI5_1</name>
    <name evidence="2" type="ORF">g.28306</name>
</gene>
<name>A0A1D1ZAQ6_9ARAE</name>
<feature type="compositionally biased region" description="Basic and acidic residues" evidence="1">
    <location>
        <begin position="120"/>
        <end position="131"/>
    </location>
</feature>
<feature type="region of interest" description="Disordered" evidence="1">
    <location>
        <begin position="1"/>
        <end position="65"/>
    </location>
</feature>
<accession>A0A1D1ZAQ6</accession>
<feature type="region of interest" description="Disordered" evidence="1">
    <location>
        <begin position="108"/>
        <end position="159"/>
    </location>
</feature>
<feature type="compositionally biased region" description="Basic and acidic residues" evidence="1">
    <location>
        <begin position="48"/>
        <end position="65"/>
    </location>
</feature>